<dbReference type="Pfam" id="PF00941">
    <property type="entry name" value="FAD_binding_5"/>
    <property type="match status" value="1"/>
</dbReference>
<dbReference type="GO" id="GO:0016491">
    <property type="term" value="F:oxidoreductase activity"/>
    <property type="evidence" value="ECO:0007669"/>
    <property type="project" value="UniProtKB-KW"/>
</dbReference>
<dbReference type="InterPro" id="IPR016169">
    <property type="entry name" value="FAD-bd_PCMH_sub2"/>
</dbReference>
<keyword evidence="2" id="KW-0274">FAD</keyword>
<dbReference type="Proteomes" id="UP000316199">
    <property type="component" value="Unassembled WGS sequence"/>
</dbReference>
<protein>
    <submittedName>
        <fullName evidence="5">Xanthine dehydrogenase family protein subunit M</fullName>
    </submittedName>
</protein>
<dbReference type="InterPro" id="IPR016166">
    <property type="entry name" value="FAD-bd_PCMH"/>
</dbReference>
<dbReference type="SUPFAM" id="SSF56176">
    <property type="entry name" value="FAD-binding/transporter-associated domain-like"/>
    <property type="match status" value="1"/>
</dbReference>
<evidence type="ECO:0000313" key="5">
    <source>
        <dbReference type="EMBL" id="RZO77342.1"/>
    </source>
</evidence>
<feature type="domain" description="FAD-binding PCMH-type" evidence="4">
    <location>
        <begin position="1"/>
        <end position="172"/>
    </location>
</feature>
<dbReference type="AlphaFoldDB" id="A0A520S4C7"/>
<evidence type="ECO:0000313" key="6">
    <source>
        <dbReference type="Proteomes" id="UP000316199"/>
    </source>
</evidence>
<comment type="caution">
    <text evidence="5">The sequence shown here is derived from an EMBL/GenBank/DDBJ whole genome shotgun (WGS) entry which is preliminary data.</text>
</comment>
<dbReference type="SUPFAM" id="SSF55447">
    <property type="entry name" value="CO dehydrogenase flavoprotein C-terminal domain-like"/>
    <property type="match status" value="1"/>
</dbReference>
<dbReference type="Gene3D" id="3.30.43.10">
    <property type="entry name" value="Uridine Diphospho-n-acetylenolpyruvylglucosamine Reductase, domain 2"/>
    <property type="match status" value="1"/>
</dbReference>
<reference evidence="5 6" key="1">
    <citation type="submission" date="2019-02" db="EMBL/GenBank/DDBJ databases">
        <title>Prokaryotic population dynamics and viral predation in marine succession experiment using metagenomics: the confinement effect.</title>
        <authorList>
            <person name="Haro-Moreno J.M."/>
            <person name="Rodriguez-Valera F."/>
            <person name="Lopez-Perez M."/>
        </authorList>
    </citation>
    <scope>NUCLEOTIDE SEQUENCE [LARGE SCALE GENOMIC DNA]</scope>
    <source>
        <strain evidence="5">MED-G157</strain>
    </source>
</reference>
<dbReference type="SMART" id="SM01092">
    <property type="entry name" value="CO_deh_flav_C"/>
    <property type="match status" value="1"/>
</dbReference>
<keyword evidence="1" id="KW-0285">Flavoprotein</keyword>
<accession>A0A520S4C7</accession>
<evidence type="ECO:0000256" key="1">
    <source>
        <dbReference type="ARBA" id="ARBA00022630"/>
    </source>
</evidence>
<dbReference type="PANTHER" id="PTHR42659">
    <property type="entry name" value="XANTHINE DEHYDROGENASE SUBUNIT C-RELATED"/>
    <property type="match status" value="1"/>
</dbReference>
<dbReference type="Gene3D" id="3.30.465.10">
    <property type="match status" value="1"/>
</dbReference>
<organism evidence="5 6">
    <name type="scientific">OM182 bacterium</name>
    <dbReference type="NCBI Taxonomy" id="2510334"/>
    <lineage>
        <taxon>Bacteria</taxon>
        <taxon>Pseudomonadati</taxon>
        <taxon>Pseudomonadota</taxon>
        <taxon>Gammaproteobacteria</taxon>
        <taxon>OMG group</taxon>
        <taxon>OM182 clade</taxon>
    </lineage>
</organism>
<dbReference type="PANTHER" id="PTHR42659:SF2">
    <property type="entry name" value="XANTHINE DEHYDROGENASE SUBUNIT C-RELATED"/>
    <property type="match status" value="1"/>
</dbReference>
<dbReference type="InterPro" id="IPR036683">
    <property type="entry name" value="CO_DH_flav_C_dom_sf"/>
</dbReference>
<dbReference type="InterPro" id="IPR005107">
    <property type="entry name" value="CO_DH_flav_C"/>
</dbReference>
<dbReference type="Pfam" id="PF03450">
    <property type="entry name" value="CO_deh_flav_C"/>
    <property type="match status" value="1"/>
</dbReference>
<keyword evidence="3" id="KW-0560">Oxidoreductase</keyword>
<dbReference type="InterPro" id="IPR051312">
    <property type="entry name" value="Diverse_Substr_Oxidored"/>
</dbReference>
<evidence type="ECO:0000256" key="2">
    <source>
        <dbReference type="ARBA" id="ARBA00022827"/>
    </source>
</evidence>
<dbReference type="InterPro" id="IPR016167">
    <property type="entry name" value="FAD-bd_PCMH_sub1"/>
</dbReference>
<dbReference type="InterPro" id="IPR002346">
    <property type="entry name" value="Mopterin_DH_FAD-bd"/>
</dbReference>
<sequence length="285" mass="29519">MRYEAPTTTKEAASLIAGEKGEAFVLAGGTDLLVRMKTGLSDPDLVVDIKHIPAMQDIKTTDSGTKIGGAVSGSRLNSNKKLKKAWPGVVEATNLIGSDQIQGRATMVGNLCNASPAADSVPAMIAAGAKAVVVGPTKRRTVPVEKIATGPGRTSLAKGEIIESINLPKRTGKSGDAYLRFIPRTEMDIAVVSAGVNLTLEKGLVKTARVCLGAVGPTAVLVQKAAKAIIGSKLDEESLKKMADACSAACNPISDKRGTVEYRTKVAGVLAKRAAKIAFERAGGK</sequence>
<dbReference type="PROSITE" id="PS51387">
    <property type="entry name" value="FAD_PCMH"/>
    <property type="match status" value="1"/>
</dbReference>
<dbReference type="Gene3D" id="3.30.390.50">
    <property type="entry name" value="CO dehydrogenase flavoprotein, C-terminal domain"/>
    <property type="match status" value="1"/>
</dbReference>
<dbReference type="GO" id="GO:0071949">
    <property type="term" value="F:FAD binding"/>
    <property type="evidence" value="ECO:0007669"/>
    <property type="project" value="InterPro"/>
</dbReference>
<dbReference type="InterPro" id="IPR036318">
    <property type="entry name" value="FAD-bd_PCMH-like_sf"/>
</dbReference>
<evidence type="ECO:0000259" key="4">
    <source>
        <dbReference type="PROSITE" id="PS51387"/>
    </source>
</evidence>
<name>A0A520S4C7_9GAMM</name>
<evidence type="ECO:0000256" key="3">
    <source>
        <dbReference type="ARBA" id="ARBA00023002"/>
    </source>
</evidence>
<proteinExistence type="predicted"/>
<dbReference type="EMBL" id="SHAG01000003">
    <property type="protein sequence ID" value="RZO77342.1"/>
    <property type="molecule type" value="Genomic_DNA"/>
</dbReference>
<gene>
    <name evidence="5" type="ORF">EVA68_01775</name>
</gene>